<comment type="caution">
    <text evidence="2">The sequence shown here is derived from an EMBL/GenBank/DDBJ whole genome shotgun (WGS) entry which is preliminary data.</text>
</comment>
<keyword evidence="1" id="KW-0472">Membrane</keyword>
<evidence type="ECO:0000256" key="1">
    <source>
        <dbReference type="SAM" id="Phobius"/>
    </source>
</evidence>
<proteinExistence type="predicted"/>
<reference evidence="2" key="1">
    <citation type="submission" date="2020-10" db="EMBL/GenBank/DDBJ databases">
        <authorList>
            <person name="Gilroy R."/>
        </authorList>
    </citation>
    <scope>NUCLEOTIDE SEQUENCE</scope>
    <source>
        <strain evidence="2">ChiGjej2B2-12916</strain>
    </source>
</reference>
<organism evidence="2 3">
    <name type="scientific">Candidatus Enterenecus faecium</name>
    <dbReference type="NCBI Taxonomy" id="2840780"/>
    <lineage>
        <taxon>Bacteria</taxon>
        <taxon>Bacillati</taxon>
        <taxon>Bacillota</taxon>
        <taxon>Clostridia</taxon>
        <taxon>Eubacteriales</taxon>
        <taxon>Candidatus Enterenecus</taxon>
    </lineage>
</organism>
<evidence type="ECO:0000313" key="3">
    <source>
        <dbReference type="Proteomes" id="UP000886879"/>
    </source>
</evidence>
<reference evidence="2" key="2">
    <citation type="journal article" date="2021" name="PeerJ">
        <title>Extensive microbial diversity within the chicken gut microbiome revealed by metagenomics and culture.</title>
        <authorList>
            <person name="Gilroy R."/>
            <person name="Ravi A."/>
            <person name="Getino M."/>
            <person name="Pursley I."/>
            <person name="Horton D.L."/>
            <person name="Alikhan N.F."/>
            <person name="Baker D."/>
            <person name="Gharbi K."/>
            <person name="Hall N."/>
            <person name="Watson M."/>
            <person name="Adriaenssens E.M."/>
            <person name="Foster-Nyarko E."/>
            <person name="Jarju S."/>
            <person name="Secka A."/>
            <person name="Antonio M."/>
            <person name="Oren A."/>
            <person name="Chaudhuri R.R."/>
            <person name="La Ragione R."/>
            <person name="Hildebrand F."/>
            <person name="Pallen M.J."/>
        </authorList>
    </citation>
    <scope>NUCLEOTIDE SEQUENCE</scope>
    <source>
        <strain evidence="2">ChiGjej2B2-12916</strain>
    </source>
</reference>
<dbReference type="NCBIfam" id="TIGR02832">
    <property type="entry name" value="spo_yunB"/>
    <property type="match status" value="1"/>
</dbReference>
<gene>
    <name evidence="2" type="primary">yunB</name>
    <name evidence="2" type="ORF">IAD31_00990</name>
</gene>
<dbReference type="PIRSF" id="PIRSF021383">
    <property type="entry name" value="YunB"/>
    <property type="match status" value="1"/>
</dbReference>
<dbReference type="AlphaFoldDB" id="A0A9D0YRV7"/>
<evidence type="ECO:0000313" key="2">
    <source>
        <dbReference type="EMBL" id="HIQ60166.1"/>
    </source>
</evidence>
<keyword evidence="1" id="KW-1133">Transmembrane helix</keyword>
<dbReference type="EMBL" id="DVFO01000009">
    <property type="protein sequence ID" value="HIQ60166.1"/>
    <property type="molecule type" value="Genomic_DNA"/>
</dbReference>
<feature type="transmembrane region" description="Helical" evidence="1">
    <location>
        <begin position="16"/>
        <end position="38"/>
    </location>
</feature>
<keyword evidence="1" id="KW-0812">Transmembrane</keyword>
<dbReference type="Proteomes" id="UP000886879">
    <property type="component" value="Unassembled WGS sequence"/>
</dbReference>
<protein>
    <submittedName>
        <fullName evidence="2">Sporulation protein YunB</fullName>
    </submittedName>
</protein>
<accession>A0A9D0YRV7</accession>
<name>A0A9D0YRV7_9FIRM</name>
<dbReference type="InterPro" id="IPR014197">
    <property type="entry name" value="Sporulation_prot_YunB"/>
</dbReference>
<dbReference type="Pfam" id="PF09560">
    <property type="entry name" value="Spore_YunB"/>
    <property type="match status" value="1"/>
</dbReference>
<sequence length="218" mass="24032">MSVPLRRRWRRWKQQPLCFILLPILIAMLLIAVVFFQFSRSMRPVVETVAVSQATNLISVLVADVVDQCMEEQNLGYNDLMDLQPSDGDGLTTVTGRTATINQLRNQITQALVEQLEDLDSGQLGVPLGNLTGWMIFSGLGPKLRVSIDSVGDVMTQVHNQFDSAGINQTHHQVLMDISVTVHLFIPGEITSVTVDTTVCLAETVLIGTVPNTYIQQG</sequence>